<name>A0A4Z1GB04_9HELO</name>
<evidence type="ECO:0000256" key="5">
    <source>
        <dbReference type="SAM" id="Phobius"/>
    </source>
</evidence>
<evidence type="ECO:0000256" key="2">
    <source>
        <dbReference type="ARBA" id="ARBA00022692"/>
    </source>
</evidence>
<keyword evidence="7" id="KW-1185">Reference proteome</keyword>
<sequence>MPSNFPNHRKESPRKIGTVLTVENFKRVDVIGLLLLLGASILFVTALEEGGTRYSWHSVITLSLLTISLVLWILFLTLEWYQSNHETKQEPVSLGGWLQIDLRQECFSVGMSGAGQFRALGGSIGIAISTNVLNNHITYTLSSILSPIQLNELLQLAEVLTEFPLRLLAITRQAYSDAYNTQMFVLAAFSAATLMATVIFWEKTPRRMTKS</sequence>
<comment type="subcellular location">
    <subcellularLocation>
        <location evidence="1">Membrane</location>
        <topology evidence="1">Multi-pass membrane protein</topology>
    </subcellularLocation>
</comment>
<proteinExistence type="predicted"/>
<keyword evidence="4 5" id="KW-0472">Membrane</keyword>
<evidence type="ECO:0000256" key="3">
    <source>
        <dbReference type="ARBA" id="ARBA00022989"/>
    </source>
</evidence>
<dbReference type="PANTHER" id="PTHR23501:SF43">
    <property type="entry name" value="MULTIDRUG TRANSPORTER, PUTATIVE (AFU_ORTHOLOGUE AFUA_6G03040)-RELATED"/>
    <property type="match status" value="1"/>
</dbReference>
<evidence type="ECO:0008006" key="8">
    <source>
        <dbReference type="Google" id="ProtNLM"/>
    </source>
</evidence>
<dbReference type="EMBL" id="PQXK01000211">
    <property type="protein sequence ID" value="TGO34126.1"/>
    <property type="molecule type" value="Genomic_DNA"/>
</dbReference>
<organism evidence="6 7">
    <name type="scientific">Botrytis hyacinthi</name>
    <dbReference type="NCBI Taxonomy" id="278943"/>
    <lineage>
        <taxon>Eukaryota</taxon>
        <taxon>Fungi</taxon>
        <taxon>Dikarya</taxon>
        <taxon>Ascomycota</taxon>
        <taxon>Pezizomycotina</taxon>
        <taxon>Leotiomycetes</taxon>
        <taxon>Helotiales</taxon>
        <taxon>Sclerotiniaceae</taxon>
        <taxon>Botrytis</taxon>
    </lineage>
</organism>
<keyword evidence="2 5" id="KW-0812">Transmembrane</keyword>
<evidence type="ECO:0000256" key="4">
    <source>
        <dbReference type="ARBA" id="ARBA00023136"/>
    </source>
</evidence>
<dbReference type="AlphaFoldDB" id="A0A4Z1GB04"/>
<dbReference type="GO" id="GO:0022857">
    <property type="term" value="F:transmembrane transporter activity"/>
    <property type="evidence" value="ECO:0007669"/>
    <property type="project" value="TreeGrafter"/>
</dbReference>
<dbReference type="Proteomes" id="UP000297814">
    <property type="component" value="Unassembled WGS sequence"/>
</dbReference>
<reference evidence="6 7" key="1">
    <citation type="submission" date="2017-12" db="EMBL/GenBank/DDBJ databases">
        <title>Comparative genomics of Botrytis spp.</title>
        <authorList>
            <person name="Valero-Jimenez C.A."/>
            <person name="Tapia P."/>
            <person name="Veloso J."/>
            <person name="Silva-Moreno E."/>
            <person name="Staats M."/>
            <person name="Valdes J.H."/>
            <person name="Van Kan J.A.L."/>
        </authorList>
    </citation>
    <scope>NUCLEOTIDE SEQUENCE [LARGE SCALE GENOMIC DNA]</scope>
    <source>
        <strain evidence="6 7">Bh0001</strain>
    </source>
</reference>
<accession>A0A4Z1GB04</accession>
<gene>
    <name evidence="6" type="ORF">BHYA_0211g00100</name>
</gene>
<evidence type="ECO:0000313" key="6">
    <source>
        <dbReference type="EMBL" id="TGO34126.1"/>
    </source>
</evidence>
<evidence type="ECO:0000313" key="7">
    <source>
        <dbReference type="Proteomes" id="UP000297814"/>
    </source>
</evidence>
<dbReference type="GO" id="GO:0005886">
    <property type="term" value="C:plasma membrane"/>
    <property type="evidence" value="ECO:0007669"/>
    <property type="project" value="TreeGrafter"/>
</dbReference>
<evidence type="ECO:0000256" key="1">
    <source>
        <dbReference type="ARBA" id="ARBA00004141"/>
    </source>
</evidence>
<feature type="transmembrane region" description="Helical" evidence="5">
    <location>
        <begin position="30"/>
        <end position="47"/>
    </location>
</feature>
<dbReference type="PANTHER" id="PTHR23501">
    <property type="entry name" value="MAJOR FACILITATOR SUPERFAMILY"/>
    <property type="match status" value="1"/>
</dbReference>
<protein>
    <recommendedName>
        <fullName evidence="8">Major facilitator superfamily (MFS) profile domain-containing protein</fullName>
    </recommendedName>
</protein>
<keyword evidence="3 5" id="KW-1133">Transmembrane helix</keyword>
<comment type="caution">
    <text evidence="6">The sequence shown here is derived from an EMBL/GenBank/DDBJ whole genome shotgun (WGS) entry which is preliminary data.</text>
</comment>
<feature type="transmembrane region" description="Helical" evidence="5">
    <location>
        <begin position="183"/>
        <end position="201"/>
    </location>
</feature>
<feature type="transmembrane region" description="Helical" evidence="5">
    <location>
        <begin position="59"/>
        <end position="78"/>
    </location>
</feature>